<evidence type="ECO:0000313" key="3">
    <source>
        <dbReference type="Proteomes" id="UP000291117"/>
    </source>
</evidence>
<keyword evidence="1" id="KW-1133">Transmembrane helix</keyword>
<keyword evidence="1" id="KW-0812">Transmembrane</keyword>
<name>A0A4R0NGQ3_9SPHI</name>
<proteinExistence type="predicted"/>
<dbReference type="Proteomes" id="UP000291117">
    <property type="component" value="Unassembled WGS sequence"/>
</dbReference>
<protein>
    <recommendedName>
        <fullName evidence="4">DUF4760 domain-containing protein</fullName>
    </recommendedName>
</protein>
<evidence type="ECO:0008006" key="4">
    <source>
        <dbReference type="Google" id="ProtNLM"/>
    </source>
</evidence>
<evidence type="ECO:0000313" key="2">
    <source>
        <dbReference type="EMBL" id="TCC98452.1"/>
    </source>
</evidence>
<reference evidence="2 3" key="1">
    <citation type="submission" date="2019-02" db="EMBL/GenBank/DDBJ databases">
        <title>Pedobacter sp. RP-3-8 sp. nov., isolated from Arctic soil.</title>
        <authorList>
            <person name="Dahal R.H."/>
        </authorList>
    </citation>
    <scope>NUCLEOTIDE SEQUENCE [LARGE SCALE GENOMIC DNA]</scope>
    <source>
        <strain evidence="2 3">RP-3-8</strain>
    </source>
</reference>
<dbReference type="OrthoDB" id="6678638at2"/>
<sequence length="149" mass="17787">MLECSTINALFSGLAFAGIIWTILLQRNALRLQREDPKLPRDKAVDQNKTLKLQRFENTFFNILNVRNEIIRNLKHRNFEGREVMDEEQKDLFGFLSVENYAKLHSTPLQPQRNVLNKIPQSDLESKELLNDFYRIYYYNRFASNFNHY</sequence>
<keyword evidence="3" id="KW-1185">Reference proteome</keyword>
<keyword evidence="1" id="KW-0472">Membrane</keyword>
<comment type="caution">
    <text evidence="2">The sequence shown here is derived from an EMBL/GenBank/DDBJ whole genome shotgun (WGS) entry which is preliminary data.</text>
</comment>
<dbReference type="RefSeq" id="WP_131607435.1">
    <property type="nucleotide sequence ID" value="NZ_SJSM01000002.1"/>
</dbReference>
<accession>A0A4R0NGQ3</accession>
<organism evidence="2 3">
    <name type="scientific">Pedobacter hiemivivus</name>
    <dbReference type="NCBI Taxonomy" id="2530454"/>
    <lineage>
        <taxon>Bacteria</taxon>
        <taxon>Pseudomonadati</taxon>
        <taxon>Bacteroidota</taxon>
        <taxon>Sphingobacteriia</taxon>
        <taxon>Sphingobacteriales</taxon>
        <taxon>Sphingobacteriaceae</taxon>
        <taxon>Pedobacter</taxon>
    </lineage>
</organism>
<dbReference type="EMBL" id="SJSM01000002">
    <property type="protein sequence ID" value="TCC98452.1"/>
    <property type="molecule type" value="Genomic_DNA"/>
</dbReference>
<evidence type="ECO:0000256" key="1">
    <source>
        <dbReference type="SAM" id="Phobius"/>
    </source>
</evidence>
<dbReference type="AlphaFoldDB" id="A0A4R0NGQ3"/>
<gene>
    <name evidence="2" type="ORF">EZ444_03985</name>
</gene>
<feature type="transmembrane region" description="Helical" evidence="1">
    <location>
        <begin position="6"/>
        <end position="25"/>
    </location>
</feature>